<reference evidence="2" key="1">
    <citation type="submission" date="2020-06" db="EMBL/GenBank/DDBJ databases">
        <title>WGS assembly of Ceratodon purpureus strain R40.</title>
        <authorList>
            <person name="Carey S.B."/>
            <person name="Jenkins J."/>
            <person name="Shu S."/>
            <person name="Lovell J.T."/>
            <person name="Sreedasyam A."/>
            <person name="Maumus F."/>
            <person name="Tiley G.P."/>
            <person name="Fernandez-Pozo N."/>
            <person name="Barry K."/>
            <person name="Chen C."/>
            <person name="Wang M."/>
            <person name="Lipzen A."/>
            <person name="Daum C."/>
            <person name="Saski C.A."/>
            <person name="Payton A.C."/>
            <person name="Mcbreen J.C."/>
            <person name="Conrad R.E."/>
            <person name="Kollar L.M."/>
            <person name="Olsson S."/>
            <person name="Huttunen S."/>
            <person name="Landis J.B."/>
            <person name="Wickett N.J."/>
            <person name="Johnson M.G."/>
            <person name="Rensing S.A."/>
            <person name="Grimwood J."/>
            <person name="Schmutz J."/>
            <person name="Mcdaniel S.F."/>
        </authorList>
    </citation>
    <scope>NUCLEOTIDE SEQUENCE</scope>
    <source>
        <strain evidence="2">R40</strain>
    </source>
</reference>
<dbReference type="AlphaFoldDB" id="A0A8T0GYY0"/>
<dbReference type="OrthoDB" id="1744080at2759"/>
<feature type="signal peptide" evidence="1">
    <location>
        <begin position="1"/>
        <end position="25"/>
    </location>
</feature>
<dbReference type="PANTHER" id="PTHR10623">
    <property type="entry name" value="MICROTUBULE-ASSOCIATED PROTEIN RP/EB FAMILY MEMBER"/>
    <property type="match status" value="1"/>
</dbReference>
<keyword evidence="3" id="KW-1185">Reference proteome</keyword>
<evidence type="ECO:0000313" key="3">
    <source>
        <dbReference type="Proteomes" id="UP000822688"/>
    </source>
</evidence>
<keyword evidence="1" id="KW-0732">Signal</keyword>
<protein>
    <submittedName>
        <fullName evidence="2">Uncharacterized protein</fullName>
    </submittedName>
</protein>
<dbReference type="GO" id="GO:0008017">
    <property type="term" value="F:microtubule binding"/>
    <property type="evidence" value="ECO:0007669"/>
    <property type="project" value="InterPro"/>
</dbReference>
<proteinExistence type="predicted"/>
<dbReference type="InterPro" id="IPR036872">
    <property type="entry name" value="CH_dom_sf"/>
</dbReference>
<dbReference type="Proteomes" id="UP000822688">
    <property type="component" value="Chromosome 8"/>
</dbReference>
<sequence>MLPGPRPSRLARVLLLLLATKPMDIVIPRLVSMHKVSFNAKSEYEMILNSKVLQQRLQKTPDRLSN</sequence>
<evidence type="ECO:0000256" key="1">
    <source>
        <dbReference type="SAM" id="SignalP"/>
    </source>
</evidence>
<name>A0A8T0GYY0_CERPU</name>
<gene>
    <name evidence="2" type="ORF">KC19_8G145400</name>
</gene>
<organism evidence="2 3">
    <name type="scientific">Ceratodon purpureus</name>
    <name type="common">Fire moss</name>
    <name type="synonym">Dicranum purpureum</name>
    <dbReference type="NCBI Taxonomy" id="3225"/>
    <lineage>
        <taxon>Eukaryota</taxon>
        <taxon>Viridiplantae</taxon>
        <taxon>Streptophyta</taxon>
        <taxon>Embryophyta</taxon>
        <taxon>Bryophyta</taxon>
        <taxon>Bryophytina</taxon>
        <taxon>Bryopsida</taxon>
        <taxon>Dicranidae</taxon>
        <taxon>Pseudoditrichales</taxon>
        <taxon>Ditrichaceae</taxon>
        <taxon>Ceratodon</taxon>
    </lineage>
</organism>
<evidence type="ECO:0000313" key="2">
    <source>
        <dbReference type="EMBL" id="KAG0564856.1"/>
    </source>
</evidence>
<dbReference type="Gene3D" id="1.10.418.10">
    <property type="entry name" value="Calponin-like domain"/>
    <property type="match status" value="1"/>
</dbReference>
<feature type="chain" id="PRO_5035759673" evidence="1">
    <location>
        <begin position="26"/>
        <end position="66"/>
    </location>
</feature>
<accession>A0A8T0GYY0</accession>
<dbReference type="InterPro" id="IPR027328">
    <property type="entry name" value="MAPRE"/>
</dbReference>
<dbReference type="SUPFAM" id="SSF47576">
    <property type="entry name" value="Calponin-homology domain, CH-domain"/>
    <property type="match status" value="1"/>
</dbReference>
<comment type="caution">
    <text evidence="2">The sequence shown here is derived from an EMBL/GenBank/DDBJ whole genome shotgun (WGS) entry which is preliminary data.</text>
</comment>
<dbReference type="EMBL" id="CM026429">
    <property type="protein sequence ID" value="KAG0564856.1"/>
    <property type="molecule type" value="Genomic_DNA"/>
</dbReference>